<dbReference type="OrthoDB" id="17725at2759"/>
<dbReference type="InterPro" id="IPR039261">
    <property type="entry name" value="FNR_nucleotide-bd"/>
</dbReference>
<dbReference type="GO" id="GO:0006879">
    <property type="term" value="P:intracellular iron ion homeostasis"/>
    <property type="evidence" value="ECO:0007669"/>
    <property type="project" value="TreeGrafter"/>
</dbReference>
<accession>A0A9P7Z5M6</accession>
<evidence type="ECO:0000256" key="7">
    <source>
        <dbReference type="SAM" id="Phobius"/>
    </source>
</evidence>
<organism evidence="9 10">
    <name type="scientific">Calycina marina</name>
    <dbReference type="NCBI Taxonomy" id="1763456"/>
    <lineage>
        <taxon>Eukaryota</taxon>
        <taxon>Fungi</taxon>
        <taxon>Dikarya</taxon>
        <taxon>Ascomycota</taxon>
        <taxon>Pezizomycotina</taxon>
        <taxon>Leotiomycetes</taxon>
        <taxon>Helotiales</taxon>
        <taxon>Pezizellaceae</taxon>
        <taxon>Calycina</taxon>
    </lineage>
</organism>
<feature type="transmembrane region" description="Helical" evidence="7">
    <location>
        <begin position="236"/>
        <end position="254"/>
    </location>
</feature>
<evidence type="ECO:0000256" key="5">
    <source>
        <dbReference type="ARBA" id="ARBA00023065"/>
    </source>
</evidence>
<feature type="transmembrane region" description="Helical" evidence="7">
    <location>
        <begin position="163"/>
        <end position="181"/>
    </location>
</feature>
<evidence type="ECO:0000256" key="3">
    <source>
        <dbReference type="ARBA" id="ARBA00022692"/>
    </source>
</evidence>
<dbReference type="GO" id="GO:0006826">
    <property type="term" value="P:iron ion transport"/>
    <property type="evidence" value="ECO:0007669"/>
    <property type="project" value="TreeGrafter"/>
</dbReference>
<feature type="domain" description="FAD-binding FR-type" evidence="8">
    <location>
        <begin position="345"/>
        <end position="474"/>
    </location>
</feature>
<keyword evidence="3 7" id="KW-0812">Transmembrane</keyword>
<dbReference type="Pfam" id="PF01794">
    <property type="entry name" value="Ferric_reduct"/>
    <property type="match status" value="1"/>
</dbReference>
<evidence type="ECO:0000256" key="6">
    <source>
        <dbReference type="ARBA" id="ARBA00023136"/>
    </source>
</evidence>
<dbReference type="SFLD" id="SFLDG01168">
    <property type="entry name" value="Ferric_reductase_subgroup_(FRE"/>
    <property type="match status" value="1"/>
</dbReference>
<dbReference type="PANTHER" id="PTHR32361">
    <property type="entry name" value="FERRIC/CUPRIC REDUCTASE TRANSMEMBRANE COMPONENT"/>
    <property type="match status" value="1"/>
</dbReference>
<keyword evidence="5" id="KW-0406">Ion transport</keyword>
<dbReference type="PANTHER" id="PTHR32361:SF28">
    <property type="entry name" value="FRP1P"/>
    <property type="match status" value="1"/>
</dbReference>
<keyword evidence="10" id="KW-1185">Reference proteome</keyword>
<dbReference type="InterPro" id="IPR017927">
    <property type="entry name" value="FAD-bd_FR_type"/>
</dbReference>
<reference evidence="9" key="1">
    <citation type="journal article" date="2021" name="IMA Fungus">
        <title>Genomic characterization of three marine fungi, including Emericellopsis atlantica sp. nov. with signatures of a generalist lifestyle and marine biomass degradation.</title>
        <authorList>
            <person name="Hagestad O.C."/>
            <person name="Hou L."/>
            <person name="Andersen J.H."/>
            <person name="Hansen E.H."/>
            <person name="Altermark B."/>
            <person name="Li C."/>
            <person name="Kuhnert E."/>
            <person name="Cox R.J."/>
            <person name="Crous P.W."/>
            <person name="Spatafora J.W."/>
            <person name="Lail K."/>
            <person name="Amirebrahimi M."/>
            <person name="Lipzen A."/>
            <person name="Pangilinan J."/>
            <person name="Andreopoulos W."/>
            <person name="Hayes R.D."/>
            <person name="Ng V."/>
            <person name="Grigoriev I.V."/>
            <person name="Jackson S.A."/>
            <person name="Sutton T.D.S."/>
            <person name="Dobson A.D.W."/>
            <person name="Rama T."/>
        </authorList>
    </citation>
    <scope>NUCLEOTIDE SEQUENCE</scope>
    <source>
        <strain evidence="9">TRa3180A</strain>
    </source>
</reference>
<keyword evidence="6 7" id="KW-0472">Membrane</keyword>
<keyword evidence="2" id="KW-0813">Transport</keyword>
<dbReference type="SFLD" id="SFLDS00052">
    <property type="entry name" value="Ferric_Reductase_Domain"/>
    <property type="match status" value="1"/>
</dbReference>
<feature type="transmembrane region" description="Helical" evidence="7">
    <location>
        <begin position="187"/>
        <end position="209"/>
    </location>
</feature>
<feature type="transmembrane region" description="Helical" evidence="7">
    <location>
        <begin position="23"/>
        <end position="43"/>
    </location>
</feature>
<feature type="transmembrane region" description="Helical" evidence="7">
    <location>
        <begin position="266"/>
        <end position="285"/>
    </location>
</feature>
<dbReference type="AlphaFoldDB" id="A0A9P7Z5M6"/>
<keyword evidence="4 7" id="KW-1133">Transmembrane helix</keyword>
<dbReference type="CDD" id="cd06186">
    <property type="entry name" value="NOX_Duox_like_FAD_NADP"/>
    <property type="match status" value="1"/>
</dbReference>
<dbReference type="InterPro" id="IPR013112">
    <property type="entry name" value="FAD-bd_8"/>
</dbReference>
<evidence type="ECO:0000313" key="10">
    <source>
        <dbReference type="Proteomes" id="UP000887226"/>
    </source>
</evidence>
<dbReference type="GO" id="GO:0000293">
    <property type="term" value="F:ferric-chelate reductase activity"/>
    <property type="evidence" value="ECO:0007669"/>
    <property type="project" value="TreeGrafter"/>
</dbReference>
<evidence type="ECO:0000256" key="1">
    <source>
        <dbReference type="ARBA" id="ARBA00004141"/>
    </source>
</evidence>
<dbReference type="SUPFAM" id="SSF52343">
    <property type="entry name" value="Ferredoxin reductase-like, C-terminal NADP-linked domain"/>
    <property type="match status" value="1"/>
</dbReference>
<dbReference type="GO" id="GO:0015677">
    <property type="term" value="P:copper ion import"/>
    <property type="evidence" value="ECO:0007669"/>
    <property type="project" value="TreeGrafter"/>
</dbReference>
<evidence type="ECO:0000259" key="8">
    <source>
        <dbReference type="PROSITE" id="PS51384"/>
    </source>
</evidence>
<dbReference type="GO" id="GO:0005886">
    <property type="term" value="C:plasma membrane"/>
    <property type="evidence" value="ECO:0007669"/>
    <property type="project" value="TreeGrafter"/>
</dbReference>
<dbReference type="EMBL" id="MU253828">
    <property type="protein sequence ID" value="KAG9245844.1"/>
    <property type="molecule type" value="Genomic_DNA"/>
</dbReference>
<dbReference type="PROSITE" id="PS51384">
    <property type="entry name" value="FAD_FR"/>
    <property type="match status" value="1"/>
</dbReference>
<gene>
    <name evidence="9" type="ORF">BJ878DRAFT_418301</name>
</gene>
<proteinExistence type="predicted"/>
<dbReference type="InterPro" id="IPR013130">
    <property type="entry name" value="Fe3_Rdtase_TM_dom"/>
</dbReference>
<name>A0A9P7Z5M6_9HELO</name>
<evidence type="ECO:0000256" key="2">
    <source>
        <dbReference type="ARBA" id="ARBA00022448"/>
    </source>
</evidence>
<evidence type="ECO:0000313" key="9">
    <source>
        <dbReference type="EMBL" id="KAG9245844.1"/>
    </source>
</evidence>
<dbReference type="Gene3D" id="3.40.50.80">
    <property type="entry name" value="Nucleotide-binding domain of ferredoxin-NADP reductase (FNR) module"/>
    <property type="match status" value="1"/>
</dbReference>
<protein>
    <recommendedName>
        <fullName evidence="8">FAD-binding FR-type domain-containing protein</fullName>
    </recommendedName>
</protein>
<sequence>MGAAAVNPFRGLIDHLLFNRSFILTYHLAIFAVVLTLAVLHWAEKAVRWRRQRITRLRVLKTDELYDGDAETDKPKLSVLDFRLDSTGTRALGESSSSGGSTLGRGHSPLPEVLDPIDENSPLLHQRHLPSPWLTSRIKAFLMYQPRNIPLINKTLPSNGTTIIVLAMVSLNIFYTFYRIVFTVPELAVLAERSGLAFIANLPLLYLLAAKNQPLKILTGCSYESLNIIHRRLGEVLCLQALLHAYTMLAVWYTALRELGVSLSHFLSISTVLYGIGAFLCYELLYLTSLRSFRQRFYEVFLGLHIFFQAGALGFLYLHQLAFRNRIYILLALAIFLIDRLIYRLGLKSATITADIAVMKDGETTSVSMTISRHTRRIWRAIFGQSVRHSWSATDHVFITIPSLGRKHILQAHPFTIASPAPEANDEEMYLRLLIRSVDGFSRDLLNQAKHMSSHARQALTVRLDGPYGSYFALTMIAESDHAILVAGGSGIAVLWPLVHYLLTLGRSTDTEIIPISLLKRQNIVLIWIVHKLAHTTWLSVAEIEEIERLGVQVIVPDATEDHGRPDLKGIIRNAVVTFEAKKGNRKSTRVVVSGPDSMNRLVRNTCSSLVGEGSNVDVAVEKYGW</sequence>
<evidence type="ECO:0000256" key="4">
    <source>
        <dbReference type="ARBA" id="ARBA00022989"/>
    </source>
</evidence>
<dbReference type="Pfam" id="PF08022">
    <property type="entry name" value="FAD_binding_8"/>
    <property type="match status" value="1"/>
</dbReference>
<comment type="subcellular location">
    <subcellularLocation>
        <location evidence="1">Membrane</location>
        <topology evidence="1">Multi-pass membrane protein</topology>
    </subcellularLocation>
</comment>
<feature type="transmembrane region" description="Helical" evidence="7">
    <location>
        <begin position="297"/>
        <end position="319"/>
    </location>
</feature>
<dbReference type="Proteomes" id="UP000887226">
    <property type="component" value="Unassembled WGS sequence"/>
</dbReference>
<dbReference type="InterPro" id="IPR051410">
    <property type="entry name" value="Ferric/Cupric_Reductase"/>
</dbReference>
<comment type="caution">
    <text evidence="9">The sequence shown here is derived from an EMBL/GenBank/DDBJ whole genome shotgun (WGS) entry which is preliminary data.</text>
</comment>